<name>A0ABR0BEL2_PURLI</name>
<evidence type="ECO:0000256" key="1">
    <source>
        <dbReference type="SAM" id="MobiDB-lite"/>
    </source>
</evidence>
<reference evidence="2 3" key="1">
    <citation type="journal article" date="2024" name="Microbiol. Resour. Announc.">
        <title>Genome annotations for the ascomycete fungi Trichoderma harzianum, Trichoderma aggressivum, and Purpureocillium lilacinum.</title>
        <authorList>
            <person name="Beijen E.P.W."/>
            <person name="Ohm R.A."/>
        </authorList>
    </citation>
    <scope>NUCLEOTIDE SEQUENCE [LARGE SCALE GENOMIC DNA]</scope>
    <source>
        <strain evidence="2 3">CBS 150709</strain>
    </source>
</reference>
<accession>A0ABR0BEL2</accession>
<dbReference type="EMBL" id="JAWRVI010000199">
    <property type="protein sequence ID" value="KAK4071799.1"/>
    <property type="molecule type" value="Genomic_DNA"/>
</dbReference>
<dbReference type="Proteomes" id="UP001287286">
    <property type="component" value="Unassembled WGS sequence"/>
</dbReference>
<evidence type="ECO:0000313" key="3">
    <source>
        <dbReference type="Proteomes" id="UP001287286"/>
    </source>
</evidence>
<evidence type="ECO:0000313" key="2">
    <source>
        <dbReference type="EMBL" id="KAK4071799.1"/>
    </source>
</evidence>
<protein>
    <submittedName>
        <fullName evidence="2">Uncharacterized protein</fullName>
    </submittedName>
</protein>
<gene>
    <name evidence="2" type="ORF">Purlil1_13318</name>
</gene>
<organism evidence="2 3">
    <name type="scientific">Purpureocillium lilacinum</name>
    <name type="common">Paecilomyces lilacinus</name>
    <dbReference type="NCBI Taxonomy" id="33203"/>
    <lineage>
        <taxon>Eukaryota</taxon>
        <taxon>Fungi</taxon>
        <taxon>Dikarya</taxon>
        <taxon>Ascomycota</taxon>
        <taxon>Pezizomycotina</taxon>
        <taxon>Sordariomycetes</taxon>
        <taxon>Hypocreomycetidae</taxon>
        <taxon>Hypocreales</taxon>
        <taxon>Ophiocordycipitaceae</taxon>
        <taxon>Purpureocillium</taxon>
    </lineage>
</organism>
<comment type="caution">
    <text evidence="2">The sequence shown here is derived from an EMBL/GenBank/DDBJ whole genome shotgun (WGS) entry which is preliminary data.</text>
</comment>
<feature type="region of interest" description="Disordered" evidence="1">
    <location>
        <begin position="372"/>
        <end position="409"/>
    </location>
</feature>
<sequence length="409" mass="42904">MADTLADMLVKAEHIGSAKSSIPPQSLAPRPIDENACRDVASGKQYRAGLRGRTARTQQQVALRTAISTASGACLHEAADISKTVALADGLLLASTAWPAAPPHRHAEEADRYEVLAAQRTTQFHILLAVHASLWSRRGLAARLRPCVRCEEAKEAECNLRKQVARVSDVGFRQACCAGKVWAGAPVNPSSQSAAVLSPLPLAVASDDEVQKEESSAVLSGATGVASEEELIRIEQQACNIEFVGGRTLDLKEPTWTLDAWYPYSAAPGAPPPSLDRPGGCFCASNPSMAVAIGGGGRIVSCDSALGATGGCDGLPSAAAHPITQHPAVGKTPLCGADISNPCPAAPRHTSFEGRPTHGDSQTVTLSQLGLRFSSHLNPRQPLGAPEFPNWRTPRPKSHDAGDVVPSQD</sequence>
<proteinExistence type="predicted"/>
<keyword evidence="3" id="KW-1185">Reference proteome</keyword>